<protein>
    <recommendedName>
        <fullName evidence="5">Lipoprotein</fullName>
    </recommendedName>
</protein>
<keyword evidence="4" id="KW-1185">Reference proteome</keyword>
<feature type="region of interest" description="Disordered" evidence="1">
    <location>
        <begin position="128"/>
        <end position="147"/>
    </location>
</feature>
<evidence type="ECO:0000313" key="4">
    <source>
        <dbReference type="Proteomes" id="UP000222531"/>
    </source>
</evidence>
<organism evidence="3 4">
    <name type="scientific">Streptomyces cinnamoneus</name>
    <name type="common">Streptoverticillium cinnamoneum</name>
    <dbReference type="NCBI Taxonomy" id="53446"/>
    <lineage>
        <taxon>Bacteria</taxon>
        <taxon>Bacillati</taxon>
        <taxon>Actinomycetota</taxon>
        <taxon>Actinomycetes</taxon>
        <taxon>Kitasatosporales</taxon>
        <taxon>Streptomycetaceae</taxon>
        <taxon>Streptomyces</taxon>
        <taxon>Streptomyces cinnamoneus group</taxon>
    </lineage>
</organism>
<dbReference type="EMBL" id="NHZO01000147">
    <property type="protein sequence ID" value="PHQ51191.1"/>
    <property type="molecule type" value="Genomic_DNA"/>
</dbReference>
<sequence length="167" mass="17076">MTLGAAALIVGLLNATLCGCADAGGLKVSGPGLSPTPSAAPVFVAEAAGRPPLSRPAAFAPNDSVRLFDLRWRSWGGAIAEATGALAGAWCEPGCRDDPHPVRVTLSGLVRQDRSAYYSRAAVVFDTGTSGGSAADPRPPAGITPKSRSALGDLRLFVPQQQSVPQR</sequence>
<name>A0A2G1XJ24_STRCJ</name>
<evidence type="ECO:0008006" key="5">
    <source>
        <dbReference type="Google" id="ProtNLM"/>
    </source>
</evidence>
<proteinExistence type="predicted"/>
<dbReference type="AlphaFoldDB" id="A0A2G1XJ24"/>
<comment type="caution">
    <text evidence="3">The sequence shown here is derived from an EMBL/GenBank/DDBJ whole genome shotgun (WGS) entry which is preliminary data.</text>
</comment>
<evidence type="ECO:0000313" key="3">
    <source>
        <dbReference type="EMBL" id="PHQ51191.1"/>
    </source>
</evidence>
<feature type="chain" id="PRO_5044380971" description="Lipoprotein" evidence="2">
    <location>
        <begin position="24"/>
        <end position="167"/>
    </location>
</feature>
<dbReference type="Proteomes" id="UP000222531">
    <property type="component" value="Unassembled WGS sequence"/>
</dbReference>
<accession>A0A2G1XJ24</accession>
<evidence type="ECO:0000256" key="1">
    <source>
        <dbReference type="SAM" id="MobiDB-lite"/>
    </source>
</evidence>
<evidence type="ECO:0000256" key="2">
    <source>
        <dbReference type="SAM" id="SignalP"/>
    </source>
</evidence>
<reference evidence="3 4" key="1">
    <citation type="journal article" date="2017" name="Biochemistry">
        <title>Identification of the Biosynthetic Pathway for the Antibiotic Bicyclomycin.</title>
        <authorList>
            <person name="Patteson J."/>
            <person name="Cai W."/>
            <person name="Johnson R.A."/>
            <person name="Santa Maria K."/>
            <person name="Li B."/>
        </authorList>
    </citation>
    <scope>NUCLEOTIDE SEQUENCE [LARGE SCALE GENOMIC DNA]</scope>
    <source>
        <strain evidence="3 4">ATCC 21532</strain>
    </source>
</reference>
<keyword evidence="2" id="KW-0732">Signal</keyword>
<feature type="signal peptide" evidence="2">
    <location>
        <begin position="1"/>
        <end position="23"/>
    </location>
</feature>
<gene>
    <name evidence="3" type="ORF">BLA24_15660</name>
</gene>